<dbReference type="EMBL" id="QAOM01000001">
    <property type="protein sequence ID" value="PTQ86234.1"/>
    <property type="molecule type" value="Genomic_DNA"/>
</dbReference>
<dbReference type="PANTHER" id="PTHR46018:SF4">
    <property type="entry name" value="METALLO-HYDROLASE YHFI-RELATED"/>
    <property type="match status" value="1"/>
</dbReference>
<dbReference type="InterPro" id="IPR036866">
    <property type="entry name" value="RibonucZ/Hydroxyglut_hydro"/>
</dbReference>
<dbReference type="InterPro" id="IPR001279">
    <property type="entry name" value="Metallo-B-lactamas"/>
</dbReference>
<dbReference type="GO" id="GO:0042781">
    <property type="term" value="F:3'-tRNA processing endoribonuclease activity"/>
    <property type="evidence" value="ECO:0007669"/>
    <property type="project" value="TreeGrafter"/>
</dbReference>
<dbReference type="AlphaFoldDB" id="A0A2T5IQZ7"/>
<evidence type="ECO:0000256" key="1">
    <source>
        <dbReference type="ARBA" id="ARBA00022833"/>
    </source>
</evidence>
<evidence type="ECO:0000259" key="2">
    <source>
        <dbReference type="SMART" id="SM00849"/>
    </source>
</evidence>
<dbReference type="OrthoDB" id="9794898at2"/>
<name>A0A2T5IQZ7_9LACT</name>
<feature type="domain" description="Metallo-beta-lactamase" evidence="2">
    <location>
        <begin position="18"/>
        <end position="212"/>
    </location>
</feature>
<comment type="caution">
    <text evidence="3">The sequence shown here is derived from an EMBL/GenBank/DDBJ whole genome shotgun (WGS) entry which is preliminary data.</text>
</comment>
<evidence type="ECO:0000313" key="3">
    <source>
        <dbReference type="EMBL" id="PTQ86234.1"/>
    </source>
</evidence>
<accession>A0A2T5IQZ7</accession>
<dbReference type="CDD" id="cd07716">
    <property type="entry name" value="RNaseZ_short-form-like_MBL-fold"/>
    <property type="match status" value="1"/>
</dbReference>
<dbReference type="Pfam" id="PF12706">
    <property type="entry name" value="Lactamase_B_2"/>
    <property type="match status" value="1"/>
</dbReference>
<proteinExistence type="predicted"/>
<dbReference type="PANTHER" id="PTHR46018">
    <property type="entry name" value="ZINC PHOSPHODIESTERASE ELAC PROTEIN 1"/>
    <property type="match status" value="1"/>
</dbReference>
<keyword evidence="1" id="KW-0862">Zinc</keyword>
<keyword evidence="4" id="KW-1185">Reference proteome</keyword>
<dbReference type="Gene3D" id="3.60.15.10">
    <property type="entry name" value="Ribonuclease Z/Hydroxyacylglutathione hydrolase-like"/>
    <property type="match status" value="1"/>
</dbReference>
<gene>
    <name evidence="3" type="ORF">C8U37_10169</name>
</gene>
<evidence type="ECO:0000313" key="4">
    <source>
        <dbReference type="Proteomes" id="UP000244161"/>
    </source>
</evidence>
<dbReference type="SUPFAM" id="SSF56281">
    <property type="entry name" value="Metallo-hydrolase/oxidoreductase"/>
    <property type="match status" value="1"/>
</dbReference>
<sequence length="246" mass="26722">MELTILGCMGGYPTKDVGTTAYLLTSADFRLLIDVGSNALLSLEHHLDPLDLDAVILTHYHADHIADLGVLQYTFQLKEPAEGKSKKILPIYGHTESEFFRLLAIPGVSEGIAYVPTETLDLGPFRIRFLKTIHPVPCYALRIEEIATGKVFVFGADSAYLAAFVSFVKDADLFLADANLFNGNERHHAHMTAGEVGAIAQAAGVKQLVLTHLPQKGELSVLLDQAKEAAPSVSVTLAEKDRIITI</sequence>
<protein>
    <submittedName>
        <fullName evidence="3">Ribonuclease BN (tRNA processing enzyme)</fullName>
    </submittedName>
</protein>
<organism evidence="3 4">
    <name type="scientific">Trichococcus patagoniensis</name>
    <dbReference type="NCBI Taxonomy" id="382641"/>
    <lineage>
        <taxon>Bacteria</taxon>
        <taxon>Bacillati</taxon>
        <taxon>Bacillota</taxon>
        <taxon>Bacilli</taxon>
        <taxon>Lactobacillales</taxon>
        <taxon>Carnobacteriaceae</taxon>
        <taxon>Trichococcus</taxon>
    </lineage>
</organism>
<dbReference type="RefSeq" id="WP_108031246.1">
    <property type="nucleotide sequence ID" value="NZ_QAOM01000001.1"/>
</dbReference>
<dbReference type="Proteomes" id="UP000244161">
    <property type="component" value="Unassembled WGS sequence"/>
</dbReference>
<dbReference type="SMART" id="SM00849">
    <property type="entry name" value="Lactamase_B"/>
    <property type="match status" value="1"/>
</dbReference>
<reference evidence="3 4" key="1">
    <citation type="submission" date="2018-04" db="EMBL/GenBank/DDBJ databases">
        <title>Genomic Encyclopedia of Archaeal and Bacterial Type Strains, Phase II (KMG-II): from individual species to whole genera.</title>
        <authorList>
            <person name="Goeker M."/>
        </authorList>
    </citation>
    <scope>NUCLEOTIDE SEQUENCE [LARGE SCALE GENOMIC DNA]</scope>
    <source>
        <strain evidence="3 4">DSM 18806</strain>
    </source>
</reference>